<feature type="compositionally biased region" description="Basic and acidic residues" evidence="1">
    <location>
        <begin position="126"/>
        <end position="137"/>
    </location>
</feature>
<sequence>MPLHLPDSHKYYPAVEEQVIAVFRNQDRQKRYNFLDITTGVSRGVDLVRSFALRPVSPPNIQQSYWKEGYKITDSVHGYEDVFCPGLLYPRSLTVDKVWSLIAERLGAYVFSTPTDWSPDSDEDDSYNHSREQEARCTEWGGGTTEREPGERCVMCADRRAYWAVSPPVFLSRHSRRWHVHTDCLHHLMPRRQFGLKPIEVVEYV</sequence>
<organism evidence="2 3">
    <name type="scientific">Asterophora parasitica</name>
    <dbReference type="NCBI Taxonomy" id="117018"/>
    <lineage>
        <taxon>Eukaryota</taxon>
        <taxon>Fungi</taxon>
        <taxon>Dikarya</taxon>
        <taxon>Basidiomycota</taxon>
        <taxon>Agaricomycotina</taxon>
        <taxon>Agaricomycetes</taxon>
        <taxon>Agaricomycetidae</taxon>
        <taxon>Agaricales</taxon>
        <taxon>Tricholomatineae</taxon>
        <taxon>Lyophyllaceae</taxon>
        <taxon>Asterophora</taxon>
    </lineage>
</organism>
<accession>A0A9P7G7K4</accession>
<dbReference type="AlphaFoldDB" id="A0A9P7G7K4"/>
<feature type="region of interest" description="Disordered" evidence="1">
    <location>
        <begin position="117"/>
        <end position="145"/>
    </location>
</feature>
<reference evidence="2" key="1">
    <citation type="submission" date="2020-07" db="EMBL/GenBank/DDBJ databases">
        <authorList>
            <person name="Nieuwenhuis M."/>
            <person name="Van De Peppel L.J.J."/>
        </authorList>
    </citation>
    <scope>NUCLEOTIDE SEQUENCE</scope>
    <source>
        <strain evidence="2">AP01</strain>
        <tissue evidence="2">Mycelium</tissue>
    </source>
</reference>
<evidence type="ECO:0000256" key="1">
    <source>
        <dbReference type="SAM" id="MobiDB-lite"/>
    </source>
</evidence>
<dbReference type="OrthoDB" id="2974077at2759"/>
<gene>
    <name evidence="2" type="ORF">DXG03_008793</name>
</gene>
<reference evidence="2" key="2">
    <citation type="submission" date="2021-10" db="EMBL/GenBank/DDBJ databases">
        <title>Phylogenomics reveals ancestral predisposition of the termite-cultivated fungus Termitomyces towards a domesticated lifestyle.</title>
        <authorList>
            <person name="Auxier B."/>
            <person name="Grum-Grzhimaylo A."/>
            <person name="Cardenas M.E."/>
            <person name="Lodge J.D."/>
            <person name="Laessoe T."/>
            <person name="Pedersen O."/>
            <person name="Smith M.E."/>
            <person name="Kuyper T.W."/>
            <person name="Franco-Molano E.A."/>
            <person name="Baroni T.J."/>
            <person name="Aanen D.K."/>
        </authorList>
    </citation>
    <scope>NUCLEOTIDE SEQUENCE</scope>
    <source>
        <strain evidence="2">AP01</strain>
        <tissue evidence="2">Mycelium</tissue>
    </source>
</reference>
<comment type="caution">
    <text evidence="2">The sequence shown here is derived from an EMBL/GenBank/DDBJ whole genome shotgun (WGS) entry which is preliminary data.</text>
</comment>
<evidence type="ECO:0000313" key="2">
    <source>
        <dbReference type="EMBL" id="KAG5644255.1"/>
    </source>
</evidence>
<evidence type="ECO:0000313" key="3">
    <source>
        <dbReference type="Proteomes" id="UP000775547"/>
    </source>
</evidence>
<dbReference type="Proteomes" id="UP000775547">
    <property type="component" value="Unassembled WGS sequence"/>
</dbReference>
<protein>
    <submittedName>
        <fullName evidence="2">Uncharacterized protein</fullName>
    </submittedName>
</protein>
<proteinExistence type="predicted"/>
<dbReference type="EMBL" id="JABCKV010000077">
    <property type="protein sequence ID" value="KAG5644255.1"/>
    <property type="molecule type" value="Genomic_DNA"/>
</dbReference>
<name>A0A9P7G7K4_9AGAR</name>
<keyword evidence="3" id="KW-1185">Reference proteome</keyword>